<accession>A0A7Z0QSA1</accession>
<evidence type="ECO:0000256" key="1">
    <source>
        <dbReference type="SAM" id="Phobius"/>
    </source>
</evidence>
<dbReference type="EMBL" id="JACCJZ010000017">
    <property type="protein sequence ID" value="NYZ63209.1"/>
    <property type="molecule type" value="Genomic_DNA"/>
</dbReference>
<dbReference type="InterPro" id="IPR018723">
    <property type="entry name" value="DUF2254_membrane"/>
</dbReference>
<feature type="transmembrane region" description="Helical" evidence="1">
    <location>
        <begin position="135"/>
        <end position="160"/>
    </location>
</feature>
<dbReference type="Proteomes" id="UP000589896">
    <property type="component" value="Unassembled WGS sequence"/>
</dbReference>
<evidence type="ECO:0000313" key="2">
    <source>
        <dbReference type="EMBL" id="NYZ63209.1"/>
    </source>
</evidence>
<reference evidence="2 3" key="1">
    <citation type="submission" date="2020-07" db="EMBL/GenBank/DDBJ databases">
        <title>isolation of Luteimonas sp. SJ-16.</title>
        <authorList>
            <person name="Huang X.-X."/>
            <person name="Xu L."/>
            <person name="Sun J.-Q."/>
        </authorList>
    </citation>
    <scope>NUCLEOTIDE SEQUENCE [LARGE SCALE GENOMIC DNA]</scope>
    <source>
        <strain evidence="2 3">SJ-16</strain>
    </source>
</reference>
<sequence length="429" mass="47016">MDRLFRLWYRVHATFWFLPTLIVTAAVMLAFMAIEADSRFVASGALERWPRIFGAGASASRSMLDAVAGSMITVAGTVFSITLVALSLASSQYSSRVLRNFMADRANQSVLGIFVGIFAYCLVVLRSIHGEGDDAFIPSVAVLVGLLLGFGGIGVLVFFIHHIAQSIQASRIIDAVRADTFEAIDRLFPHRFACAPDTPRSPAGASWQAACRAKKGGYLQFVDHVRLGELAVLHGVRLEVHPRVGDYLLEDDLLLSASPAAPAGLGDAVRGCWSIGPQRTLEQDVGFGIRQLVDVALRALSPGINDTTTAVMCIDACTAVLRHAATRRLQFDGCEREGVAWVETRHPVFAELLDEAFDQIRHAAGDNVVVLDRLRWALAALADATPEFPHRQAMRRHAGRIRDCVDRRVQDPEARTRLQEALDVLQRRL</sequence>
<keyword evidence="1" id="KW-0472">Membrane</keyword>
<evidence type="ECO:0000313" key="3">
    <source>
        <dbReference type="Proteomes" id="UP000589896"/>
    </source>
</evidence>
<name>A0A7Z0QSA1_9GAMM</name>
<protein>
    <submittedName>
        <fullName evidence="2">DUF2254 domain-containing protein</fullName>
    </submittedName>
</protein>
<dbReference type="Pfam" id="PF10011">
    <property type="entry name" value="DUF2254"/>
    <property type="match status" value="1"/>
</dbReference>
<keyword evidence="1" id="KW-1133">Transmembrane helix</keyword>
<keyword evidence="1" id="KW-0812">Transmembrane</keyword>
<proteinExistence type="predicted"/>
<feature type="transmembrane region" description="Helical" evidence="1">
    <location>
        <begin position="66"/>
        <end position="89"/>
    </location>
</feature>
<feature type="transmembrane region" description="Helical" evidence="1">
    <location>
        <begin position="12"/>
        <end position="34"/>
    </location>
</feature>
<dbReference type="RefSeq" id="WP_180545417.1">
    <property type="nucleotide sequence ID" value="NZ_JACCJZ010000017.1"/>
</dbReference>
<keyword evidence="3" id="KW-1185">Reference proteome</keyword>
<comment type="caution">
    <text evidence="2">The sequence shown here is derived from an EMBL/GenBank/DDBJ whole genome shotgun (WGS) entry which is preliminary data.</text>
</comment>
<organism evidence="2 3">
    <name type="scientific">Luteimonas deserti</name>
    <dbReference type="NCBI Taxonomy" id="2752306"/>
    <lineage>
        <taxon>Bacteria</taxon>
        <taxon>Pseudomonadati</taxon>
        <taxon>Pseudomonadota</taxon>
        <taxon>Gammaproteobacteria</taxon>
        <taxon>Lysobacterales</taxon>
        <taxon>Lysobacteraceae</taxon>
        <taxon>Luteimonas</taxon>
    </lineage>
</organism>
<gene>
    <name evidence="2" type="ORF">H0E82_10595</name>
</gene>
<feature type="transmembrane region" description="Helical" evidence="1">
    <location>
        <begin position="110"/>
        <end position="129"/>
    </location>
</feature>
<dbReference type="AlphaFoldDB" id="A0A7Z0QSA1"/>